<evidence type="ECO:0000313" key="10">
    <source>
        <dbReference type="EMBL" id="QOR45996.1"/>
    </source>
</evidence>
<dbReference type="InterPro" id="IPR006094">
    <property type="entry name" value="Oxid_FAD_bind_N"/>
</dbReference>
<dbReference type="Pfam" id="PF13183">
    <property type="entry name" value="Fer4_8"/>
    <property type="match status" value="1"/>
</dbReference>
<dbReference type="Pfam" id="PF02913">
    <property type="entry name" value="FAD-oxidase_C"/>
    <property type="match status" value="1"/>
</dbReference>
<proteinExistence type="predicted"/>
<dbReference type="Gene3D" id="3.30.70.2740">
    <property type="match status" value="1"/>
</dbReference>
<name>A0A7M1QVU1_9ACTO</name>
<dbReference type="GO" id="GO:0046872">
    <property type="term" value="F:metal ion binding"/>
    <property type="evidence" value="ECO:0007669"/>
    <property type="project" value="UniProtKB-KW"/>
</dbReference>
<dbReference type="Gene3D" id="3.30.465.10">
    <property type="match status" value="1"/>
</dbReference>
<dbReference type="InterPro" id="IPR036318">
    <property type="entry name" value="FAD-bd_PCMH-like_sf"/>
</dbReference>
<evidence type="ECO:0000259" key="8">
    <source>
        <dbReference type="PROSITE" id="PS51379"/>
    </source>
</evidence>
<dbReference type="PANTHER" id="PTHR11748">
    <property type="entry name" value="D-LACTATE DEHYDROGENASE"/>
    <property type="match status" value="1"/>
</dbReference>
<dbReference type="InterPro" id="IPR016171">
    <property type="entry name" value="Vanillyl_alc_oxidase_C-sub2"/>
</dbReference>
<sequence length="989" mass="104514">MQESLTIADLISARIEGDVDASSRARAEYSTDASNYRVPPQVVVFPKNDADVAAVLAACRELSVPLTSRGAGTSVAGNSVGEGVVVDFSRYMNRVIGIDPVARTARVQPGVVMSDLQAAVAAHGLRFGPDPSTQNRATLGGMIGNNACGPHAVAWGRTADNVVALTCLDGRGRRLEVGADCLDLVPGLAELVGGHLAQIRRNFGRFSRQVSGYSLEHLLPENGRDLAKMLVGSEGTLVVVTEAVLRLVPIAQAPTLIVLGYPDMPAAADAVPALLAHSPLAVEGIDAQLVEAVRKNKGSVPELPAGGGWLFIEVGAQEGEDLSVVDDRVAGICADAGTDAIMVREPGPDATQLWRIRADGAGLGGRTPAGVAAWPGWEDSAVPPTMLGPYLRELRALMDASGLDGLMYGHFGDGCVHVRIDFPLEEAGGVPAMRAFMEAATDIAVRYGGSMSGEHGDGRARSELLSRMYPPEVIDLFAQVKALFDPEDVLNPGVLVRPRPIDADLRRPAASPTDYAGGFHFRQDEGDFTKAVHRCTGVGNCRADRTSAGFYMCPSYQATKEEKDVTRGRARVLQEVTNGQLIRGFADCALHEALDLCLACKACSRDCPTGVNLAKFKSEALYRGFKGKLRPRTHYVLGNLPLLARWATAVPGLARLANAAMKIAPVRKLAFAAVGLDTRRQMPGFATARFSRLAAPLREEARQVAARELAAMKLAGGELAHAAPAHGELAGPASSSKKYVMMWADSFSETLDTAGAQAMVAVLQGAGYTVLIPPRDVCCGLTWITTGQLDHAKKELSNLLDVLAPFAASGVPIVGVEPSCTAVLREDMADLLDDPRADVVATMTFTLAELLTAPEPIGPTGWRPPDLSGLDIVAQPHCHHYSVMGWQADAALLRGAGAHLTTVSGCCGLAGNFGMEKGHYEVSVKVAENDLLPKLAAAAPDAVYLADGFSCRTQASQLVGDQGVHLAELLRDGKGVRRRTRSPRSALHG</sequence>
<dbReference type="InterPro" id="IPR017896">
    <property type="entry name" value="4Fe4S_Fe-S-bd"/>
</dbReference>
<keyword evidence="2" id="KW-0285">Flavoprotein</keyword>
<keyword evidence="5" id="KW-0560">Oxidoreductase</keyword>
<organism evidence="10 11">
    <name type="scientific">Trueperella pecoris</name>
    <dbReference type="NCBI Taxonomy" id="2733571"/>
    <lineage>
        <taxon>Bacteria</taxon>
        <taxon>Bacillati</taxon>
        <taxon>Actinomycetota</taxon>
        <taxon>Actinomycetes</taxon>
        <taxon>Actinomycetales</taxon>
        <taxon>Actinomycetaceae</taxon>
        <taxon>Trueperella</taxon>
    </lineage>
</organism>
<dbReference type="EMBL" id="CP063213">
    <property type="protein sequence ID" value="QOR45996.1"/>
    <property type="molecule type" value="Genomic_DNA"/>
</dbReference>
<evidence type="ECO:0000256" key="5">
    <source>
        <dbReference type="ARBA" id="ARBA00023002"/>
    </source>
</evidence>
<evidence type="ECO:0000256" key="1">
    <source>
        <dbReference type="ARBA" id="ARBA00001974"/>
    </source>
</evidence>
<keyword evidence="7" id="KW-0411">Iron-sulfur</keyword>
<dbReference type="InterPro" id="IPR016166">
    <property type="entry name" value="FAD-bd_PCMH"/>
</dbReference>
<reference evidence="10 11" key="1">
    <citation type="submission" date="2020-10" db="EMBL/GenBank/DDBJ databases">
        <title>Trueperella pecoris sp. nov. isolated from bovine and porcine specimens.</title>
        <authorList>
            <person name="Schoenecker L."/>
            <person name="Schnydrig P."/>
            <person name="Brodard I."/>
            <person name="Thomann A."/>
            <person name="Hemphill A."/>
            <person name="Rodriguez-Campos S."/>
            <person name="Perreten V."/>
            <person name="Jores J."/>
            <person name="Kittl S."/>
        </authorList>
    </citation>
    <scope>NUCLEOTIDE SEQUENCE [LARGE SCALE GENOMIC DNA]</scope>
    <source>
        <strain evidence="10 11">15A0121</strain>
    </source>
</reference>
<dbReference type="InterPro" id="IPR016164">
    <property type="entry name" value="FAD-linked_Oxase-like_C"/>
</dbReference>
<dbReference type="SUPFAM" id="SSF46548">
    <property type="entry name" value="alpha-helical ferredoxin"/>
    <property type="match status" value="1"/>
</dbReference>
<evidence type="ECO:0000256" key="7">
    <source>
        <dbReference type="ARBA" id="ARBA00023014"/>
    </source>
</evidence>
<gene>
    <name evidence="10" type="ORF">INS88_01880</name>
</gene>
<dbReference type="GO" id="GO:0004458">
    <property type="term" value="F:D-lactate dehydrogenase (cytochrome) activity"/>
    <property type="evidence" value="ECO:0007669"/>
    <property type="project" value="TreeGrafter"/>
</dbReference>
<dbReference type="GO" id="GO:0008720">
    <property type="term" value="F:D-lactate dehydrogenase (NAD+) activity"/>
    <property type="evidence" value="ECO:0007669"/>
    <property type="project" value="TreeGrafter"/>
</dbReference>
<keyword evidence="3" id="KW-0479">Metal-binding</keyword>
<dbReference type="SUPFAM" id="SSF55103">
    <property type="entry name" value="FAD-linked oxidases, C-terminal domain"/>
    <property type="match status" value="1"/>
</dbReference>
<dbReference type="AlphaFoldDB" id="A0A7M1QVU1"/>
<dbReference type="GO" id="GO:0071949">
    <property type="term" value="F:FAD binding"/>
    <property type="evidence" value="ECO:0007669"/>
    <property type="project" value="InterPro"/>
</dbReference>
<dbReference type="Gene3D" id="1.10.45.10">
    <property type="entry name" value="Vanillyl-alcohol Oxidase, Chain A, domain 4"/>
    <property type="match status" value="1"/>
</dbReference>
<feature type="domain" description="FAD-binding PCMH-type" evidence="9">
    <location>
        <begin position="36"/>
        <end position="250"/>
    </location>
</feature>
<feature type="domain" description="4Fe-4S ferredoxin-type" evidence="8">
    <location>
        <begin position="587"/>
        <end position="617"/>
    </location>
</feature>
<evidence type="ECO:0000256" key="6">
    <source>
        <dbReference type="ARBA" id="ARBA00023004"/>
    </source>
</evidence>
<evidence type="ECO:0000256" key="2">
    <source>
        <dbReference type="ARBA" id="ARBA00022630"/>
    </source>
</evidence>
<dbReference type="RefSeq" id="WP_197551423.1">
    <property type="nucleotide sequence ID" value="NZ_CP063213.1"/>
</dbReference>
<evidence type="ECO:0000313" key="11">
    <source>
        <dbReference type="Proteomes" id="UP000595053"/>
    </source>
</evidence>
<evidence type="ECO:0000259" key="9">
    <source>
        <dbReference type="PROSITE" id="PS51387"/>
    </source>
</evidence>
<dbReference type="InterPro" id="IPR017900">
    <property type="entry name" value="4Fe4S_Fe_S_CS"/>
</dbReference>
<keyword evidence="6" id="KW-0408">Iron</keyword>
<evidence type="ECO:0000256" key="3">
    <source>
        <dbReference type="ARBA" id="ARBA00022723"/>
    </source>
</evidence>
<dbReference type="Proteomes" id="UP000595053">
    <property type="component" value="Chromosome"/>
</dbReference>
<dbReference type="PROSITE" id="PS00198">
    <property type="entry name" value="4FE4S_FER_1"/>
    <property type="match status" value="1"/>
</dbReference>
<dbReference type="SUPFAM" id="SSF56176">
    <property type="entry name" value="FAD-binding/transporter-associated domain-like"/>
    <property type="match status" value="1"/>
</dbReference>
<dbReference type="PROSITE" id="PS51379">
    <property type="entry name" value="4FE4S_FER_2"/>
    <property type="match status" value="1"/>
</dbReference>
<keyword evidence="4" id="KW-0274">FAD</keyword>
<comment type="cofactor">
    <cofactor evidence="1">
        <name>FAD</name>
        <dbReference type="ChEBI" id="CHEBI:57692"/>
    </cofactor>
</comment>
<dbReference type="PROSITE" id="PS51387">
    <property type="entry name" value="FAD_PCMH"/>
    <property type="match status" value="1"/>
</dbReference>
<dbReference type="InterPro" id="IPR016169">
    <property type="entry name" value="FAD-bd_PCMH_sub2"/>
</dbReference>
<accession>A0A7M1QVU1</accession>
<dbReference type="GO" id="GO:1903457">
    <property type="term" value="P:lactate catabolic process"/>
    <property type="evidence" value="ECO:0007669"/>
    <property type="project" value="TreeGrafter"/>
</dbReference>
<evidence type="ECO:0000256" key="4">
    <source>
        <dbReference type="ARBA" id="ARBA00022827"/>
    </source>
</evidence>
<keyword evidence="11" id="KW-1185">Reference proteome</keyword>
<dbReference type="Pfam" id="PF01565">
    <property type="entry name" value="FAD_binding_4"/>
    <property type="match status" value="1"/>
</dbReference>
<dbReference type="GO" id="GO:0051536">
    <property type="term" value="F:iron-sulfur cluster binding"/>
    <property type="evidence" value="ECO:0007669"/>
    <property type="project" value="UniProtKB-KW"/>
</dbReference>
<protein>
    <submittedName>
        <fullName evidence="10">FAD-binding protein</fullName>
    </submittedName>
</protein>
<dbReference type="PANTHER" id="PTHR11748:SF119">
    <property type="entry name" value="D-2-HYDROXYGLUTARATE DEHYDROGENASE"/>
    <property type="match status" value="1"/>
</dbReference>
<dbReference type="InterPro" id="IPR004113">
    <property type="entry name" value="FAD-bd_oxidored_4_C"/>
</dbReference>